<keyword evidence="7" id="KW-0808">Transferase</keyword>
<dbReference type="InterPro" id="IPR011270">
    <property type="entry name" value="Pur_Nuc_Pase_Ino/Guo-sp"/>
</dbReference>
<dbReference type="GO" id="GO:0005737">
    <property type="term" value="C:cytoplasm"/>
    <property type="evidence" value="ECO:0007669"/>
    <property type="project" value="TreeGrafter"/>
</dbReference>
<dbReference type="PROSITE" id="PS01240">
    <property type="entry name" value="PNP_MTAP_2"/>
    <property type="match status" value="1"/>
</dbReference>
<dbReference type="OMA" id="LMKDHIS"/>
<dbReference type="FunFam" id="3.40.50.1580:FF:000004">
    <property type="entry name" value="Purine nucleoside phosphorylase"/>
    <property type="match status" value="1"/>
</dbReference>
<evidence type="ECO:0000256" key="8">
    <source>
        <dbReference type="ARBA" id="ARBA00022726"/>
    </source>
</evidence>
<gene>
    <name evidence="17" type="ORF">Fcan01_03125</name>
</gene>
<sequence length="349" mass="38579">MSSQKFSGGGMVEHLHVKSGEEQHHIKSKTLNSKNGNHSKTGDYENRKQGPQKPLEKIGNVANPYTHEFLMDCADYILTRTNLRPKIAIICGSGLGSLAESLDEKMDFPYEDIPHFPQSTVPGHAGKLVIGKMGTVPVVCMQGRFHYYEGYPLWKCAMPVRVFKLLGVELMVVTNAAGGIHQDFKVGDIMIIKDHVNFPGIGGESTLRGPNDDKFGPRFIAMNKAYDLELRKLGKQVASELGMSNFFHEGVYSMVGGPSFETVTELRLMKLLGVDAVGMSTVPEVVAARHCDIKCFGFSLITNECIMEYDNEDEANHEEVMENANKRANDLVQFTSAFVTSAAQHLGFE</sequence>
<dbReference type="InterPro" id="IPR011268">
    <property type="entry name" value="Purine_phosphorylase"/>
</dbReference>
<dbReference type="Gene3D" id="3.40.50.1580">
    <property type="entry name" value="Nucleoside phosphorylase domain"/>
    <property type="match status" value="1"/>
</dbReference>
<comment type="pathway">
    <text evidence="1">Purine metabolism; purine nucleoside salvage.</text>
</comment>
<keyword evidence="18" id="KW-1185">Reference proteome</keyword>
<dbReference type="SUPFAM" id="SSF53167">
    <property type="entry name" value="Purine and uridine phosphorylases"/>
    <property type="match status" value="1"/>
</dbReference>
<dbReference type="STRING" id="158441.A0A226EWD7"/>
<evidence type="ECO:0000256" key="1">
    <source>
        <dbReference type="ARBA" id="ARBA00005058"/>
    </source>
</evidence>
<reference evidence="17 18" key="1">
    <citation type="submission" date="2015-12" db="EMBL/GenBank/DDBJ databases">
        <title>The genome of Folsomia candida.</title>
        <authorList>
            <person name="Faddeeva A."/>
            <person name="Derks M.F."/>
            <person name="Anvar Y."/>
            <person name="Smit S."/>
            <person name="Van Straalen N."/>
            <person name="Roelofs D."/>
        </authorList>
    </citation>
    <scope>NUCLEOTIDE SEQUENCE [LARGE SCALE GENOMIC DNA]</scope>
    <source>
        <strain evidence="17 18">VU population</strain>
        <tissue evidence="17">Whole body</tissue>
    </source>
</reference>
<comment type="subunit">
    <text evidence="3">Homotrimer.</text>
</comment>
<comment type="catalytic activity">
    <reaction evidence="12">
        <text>guanosine + phosphate = alpha-D-ribose 1-phosphate + guanine</text>
        <dbReference type="Rhea" id="RHEA:13233"/>
        <dbReference type="ChEBI" id="CHEBI:16235"/>
        <dbReference type="ChEBI" id="CHEBI:16750"/>
        <dbReference type="ChEBI" id="CHEBI:43474"/>
        <dbReference type="ChEBI" id="CHEBI:57720"/>
        <dbReference type="EC" id="2.4.2.1"/>
    </reaction>
</comment>
<evidence type="ECO:0000256" key="3">
    <source>
        <dbReference type="ARBA" id="ARBA00011233"/>
    </source>
</evidence>
<protein>
    <recommendedName>
        <fullName evidence="5">Purine nucleoside phosphorylase</fullName>
        <ecNumber evidence="4">2.4.2.1</ecNumber>
    </recommendedName>
    <alternativeName>
        <fullName evidence="14">Inosine phosphorylase</fullName>
    </alternativeName>
    <alternativeName>
        <fullName evidence="13">Inosine-guanosine phosphorylase</fullName>
    </alternativeName>
</protein>
<evidence type="ECO:0000256" key="12">
    <source>
        <dbReference type="ARBA" id="ARBA00023970"/>
    </source>
</evidence>
<dbReference type="InterPro" id="IPR000845">
    <property type="entry name" value="Nucleoside_phosphorylase_d"/>
</dbReference>
<evidence type="ECO:0000313" key="17">
    <source>
        <dbReference type="EMBL" id="OXA61839.1"/>
    </source>
</evidence>
<dbReference type="InterPro" id="IPR018099">
    <property type="entry name" value="Purine_phosphorylase-2_CS"/>
</dbReference>
<comment type="catalytic activity">
    <reaction evidence="9">
        <text>inosine + phosphate = alpha-D-ribose 1-phosphate + hypoxanthine</text>
        <dbReference type="Rhea" id="RHEA:27646"/>
        <dbReference type="ChEBI" id="CHEBI:17368"/>
        <dbReference type="ChEBI" id="CHEBI:17596"/>
        <dbReference type="ChEBI" id="CHEBI:43474"/>
        <dbReference type="ChEBI" id="CHEBI:57720"/>
        <dbReference type="EC" id="2.4.2.1"/>
    </reaction>
</comment>
<dbReference type="GO" id="GO:0004731">
    <property type="term" value="F:purine-nucleoside phosphorylase activity"/>
    <property type="evidence" value="ECO:0007669"/>
    <property type="project" value="UniProtKB-EC"/>
</dbReference>
<dbReference type="OrthoDB" id="10261782at2759"/>
<keyword evidence="8" id="KW-0660">Purine salvage</keyword>
<organism evidence="17 18">
    <name type="scientific">Folsomia candida</name>
    <name type="common">Springtail</name>
    <dbReference type="NCBI Taxonomy" id="158441"/>
    <lineage>
        <taxon>Eukaryota</taxon>
        <taxon>Metazoa</taxon>
        <taxon>Ecdysozoa</taxon>
        <taxon>Arthropoda</taxon>
        <taxon>Hexapoda</taxon>
        <taxon>Collembola</taxon>
        <taxon>Entomobryomorpha</taxon>
        <taxon>Isotomoidea</taxon>
        <taxon>Isotomidae</taxon>
        <taxon>Proisotominae</taxon>
        <taxon>Folsomia</taxon>
    </lineage>
</organism>
<evidence type="ECO:0000256" key="5">
    <source>
        <dbReference type="ARBA" id="ARBA00013834"/>
    </source>
</evidence>
<feature type="compositionally biased region" description="Polar residues" evidence="15">
    <location>
        <begin position="29"/>
        <end position="39"/>
    </location>
</feature>
<evidence type="ECO:0000313" key="18">
    <source>
        <dbReference type="Proteomes" id="UP000198287"/>
    </source>
</evidence>
<dbReference type="UniPathway" id="UPA00606"/>
<evidence type="ECO:0000256" key="9">
    <source>
        <dbReference type="ARBA" id="ARBA00023918"/>
    </source>
</evidence>
<evidence type="ECO:0000256" key="2">
    <source>
        <dbReference type="ARBA" id="ARBA00006751"/>
    </source>
</evidence>
<dbReference type="EMBL" id="LNIX01000001">
    <property type="protein sequence ID" value="OXA61839.1"/>
    <property type="molecule type" value="Genomic_DNA"/>
</dbReference>
<dbReference type="GO" id="GO:0006166">
    <property type="term" value="P:purine ribonucleoside salvage"/>
    <property type="evidence" value="ECO:0007669"/>
    <property type="project" value="UniProtKB-KW"/>
</dbReference>
<keyword evidence="6" id="KW-0328">Glycosyltransferase</keyword>
<dbReference type="NCBIfam" id="NF006054">
    <property type="entry name" value="PRK08202.1"/>
    <property type="match status" value="1"/>
</dbReference>
<evidence type="ECO:0000256" key="14">
    <source>
        <dbReference type="ARBA" id="ARBA00033072"/>
    </source>
</evidence>
<evidence type="ECO:0000256" key="13">
    <source>
        <dbReference type="ARBA" id="ARBA00031036"/>
    </source>
</evidence>
<dbReference type="Pfam" id="PF01048">
    <property type="entry name" value="PNP_UDP_1"/>
    <property type="match status" value="1"/>
</dbReference>
<feature type="domain" description="Nucleoside phosphorylase" evidence="16">
    <location>
        <begin position="86"/>
        <end position="339"/>
    </location>
</feature>
<comment type="similarity">
    <text evidence="2">Belongs to the PNP/MTAP phosphorylase family.</text>
</comment>
<evidence type="ECO:0000256" key="7">
    <source>
        <dbReference type="ARBA" id="ARBA00022679"/>
    </source>
</evidence>
<name>A0A226EWD7_FOLCA</name>
<dbReference type="Proteomes" id="UP000198287">
    <property type="component" value="Unassembled WGS sequence"/>
</dbReference>
<evidence type="ECO:0000256" key="11">
    <source>
        <dbReference type="ARBA" id="ARBA00023950"/>
    </source>
</evidence>
<evidence type="ECO:0000256" key="4">
    <source>
        <dbReference type="ARBA" id="ARBA00011886"/>
    </source>
</evidence>
<comment type="catalytic activity">
    <reaction evidence="11">
        <text>2'-deoxyinosine + phosphate = 2-deoxy-alpha-D-ribose 1-phosphate + hypoxanthine</text>
        <dbReference type="Rhea" id="RHEA:27750"/>
        <dbReference type="ChEBI" id="CHEBI:17368"/>
        <dbReference type="ChEBI" id="CHEBI:28997"/>
        <dbReference type="ChEBI" id="CHEBI:43474"/>
        <dbReference type="ChEBI" id="CHEBI:57259"/>
        <dbReference type="EC" id="2.4.2.1"/>
    </reaction>
</comment>
<dbReference type="AlphaFoldDB" id="A0A226EWD7"/>
<accession>A0A226EWD7</accession>
<evidence type="ECO:0000256" key="6">
    <source>
        <dbReference type="ARBA" id="ARBA00022676"/>
    </source>
</evidence>
<proteinExistence type="inferred from homology"/>
<dbReference type="PANTHER" id="PTHR11904">
    <property type="entry name" value="METHYLTHIOADENOSINE/PURINE NUCLEOSIDE PHOSPHORYLASE"/>
    <property type="match status" value="1"/>
</dbReference>
<comment type="caution">
    <text evidence="17">The sequence shown here is derived from an EMBL/GenBank/DDBJ whole genome shotgun (WGS) entry which is preliminary data.</text>
</comment>
<dbReference type="PANTHER" id="PTHR11904:SF9">
    <property type="entry name" value="PURINE NUCLEOSIDE PHOSPHORYLASE-RELATED"/>
    <property type="match status" value="1"/>
</dbReference>
<evidence type="ECO:0000256" key="10">
    <source>
        <dbReference type="ARBA" id="ARBA00023929"/>
    </source>
</evidence>
<dbReference type="InterPro" id="IPR035994">
    <property type="entry name" value="Nucleoside_phosphorylase_sf"/>
</dbReference>
<dbReference type="NCBIfam" id="TIGR01697">
    <property type="entry name" value="PNPH-PUNA-XAPA"/>
    <property type="match status" value="1"/>
</dbReference>
<dbReference type="EC" id="2.4.2.1" evidence="4"/>
<dbReference type="NCBIfam" id="TIGR01700">
    <property type="entry name" value="PNPH"/>
    <property type="match status" value="1"/>
</dbReference>
<comment type="catalytic activity">
    <reaction evidence="10">
        <text>2'-deoxyguanosine + phosphate = 2-deoxy-alpha-D-ribose 1-phosphate + guanine</text>
        <dbReference type="Rhea" id="RHEA:27738"/>
        <dbReference type="ChEBI" id="CHEBI:16235"/>
        <dbReference type="ChEBI" id="CHEBI:17172"/>
        <dbReference type="ChEBI" id="CHEBI:43474"/>
        <dbReference type="ChEBI" id="CHEBI:57259"/>
        <dbReference type="EC" id="2.4.2.1"/>
    </reaction>
</comment>
<dbReference type="CDD" id="cd09009">
    <property type="entry name" value="PNP-EcPNPII_like"/>
    <property type="match status" value="1"/>
</dbReference>
<feature type="region of interest" description="Disordered" evidence="15">
    <location>
        <begin position="19"/>
        <end position="56"/>
    </location>
</feature>
<evidence type="ECO:0000256" key="15">
    <source>
        <dbReference type="SAM" id="MobiDB-lite"/>
    </source>
</evidence>
<evidence type="ECO:0000259" key="16">
    <source>
        <dbReference type="Pfam" id="PF01048"/>
    </source>
</evidence>